<organism evidence="1 2">
    <name type="scientific">Vaccinium darrowii</name>
    <dbReference type="NCBI Taxonomy" id="229202"/>
    <lineage>
        <taxon>Eukaryota</taxon>
        <taxon>Viridiplantae</taxon>
        <taxon>Streptophyta</taxon>
        <taxon>Embryophyta</taxon>
        <taxon>Tracheophyta</taxon>
        <taxon>Spermatophyta</taxon>
        <taxon>Magnoliopsida</taxon>
        <taxon>eudicotyledons</taxon>
        <taxon>Gunneridae</taxon>
        <taxon>Pentapetalae</taxon>
        <taxon>asterids</taxon>
        <taxon>Ericales</taxon>
        <taxon>Ericaceae</taxon>
        <taxon>Vaccinioideae</taxon>
        <taxon>Vaccinieae</taxon>
        <taxon>Vaccinium</taxon>
    </lineage>
</organism>
<gene>
    <name evidence="1" type="ORF">Vadar_024745</name>
</gene>
<dbReference type="Proteomes" id="UP000828048">
    <property type="component" value="Chromosome 10"/>
</dbReference>
<evidence type="ECO:0000313" key="2">
    <source>
        <dbReference type="Proteomes" id="UP000828048"/>
    </source>
</evidence>
<reference evidence="1 2" key="1">
    <citation type="journal article" date="2021" name="Hortic Res">
        <title>High-quality reference genome and annotation aids understanding of berry development for evergreen blueberry (Vaccinium darrowii).</title>
        <authorList>
            <person name="Yu J."/>
            <person name="Hulse-Kemp A.M."/>
            <person name="Babiker E."/>
            <person name="Staton M."/>
        </authorList>
    </citation>
    <scope>NUCLEOTIDE SEQUENCE [LARGE SCALE GENOMIC DNA]</scope>
    <source>
        <strain evidence="2">cv. NJ 8807/NJ 8810</strain>
        <tissue evidence="1">Young leaf</tissue>
    </source>
</reference>
<accession>A0ACB7XJS4</accession>
<comment type="caution">
    <text evidence="1">The sequence shown here is derived from an EMBL/GenBank/DDBJ whole genome shotgun (WGS) entry which is preliminary data.</text>
</comment>
<proteinExistence type="predicted"/>
<evidence type="ECO:0000313" key="1">
    <source>
        <dbReference type="EMBL" id="KAH7841032.1"/>
    </source>
</evidence>
<protein>
    <submittedName>
        <fullName evidence="1">Uncharacterized protein</fullName>
    </submittedName>
</protein>
<name>A0ACB7XJS4_9ERIC</name>
<keyword evidence="2" id="KW-1185">Reference proteome</keyword>
<sequence length="356" mass="40410">MGKGSSKRLKQASVMQCGKWPSALFAITSDDEMDMYSKGKPIKMEDSGSMGSGKRKSGNAGGRSCRPQIISTSGNPGTSHYSNDDDDLMDLEFLSMLDEDEVEKIPQRTFAVTSQQWTKFLMTEHPQTIKNLLRVNQHTFKTLVDLLVAKGQLKWDHMRLSVEESLAIFLYICGQCERHRVAAHWFQHSKDTISRHFKVMRRALCNVAPFVIWPPDLEVTPPEILNDGRYYPWFKDCVGAIDGTHIDVWAPASREVAYCGRKSKKTQNVMAVCSFDMKFTYVFPNWEGSAHDGRVFLSIATNPDYKFPNPLINGAHDNDDVDRVQANVEHMDMSATNLALMAIRRDEIAEQLWADY</sequence>
<dbReference type="EMBL" id="CM037160">
    <property type="protein sequence ID" value="KAH7841032.1"/>
    <property type="molecule type" value="Genomic_DNA"/>
</dbReference>